<keyword evidence="1" id="KW-0472">Membrane</keyword>
<feature type="transmembrane region" description="Helical" evidence="1">
    <location>
        <begin position="32"/>
        <end position="51"/>
    </location>
</feature>
<dbReference type="RefSeq" id="WP_203166599.1">
    <property type="nucleotide sequence ID" value="NZ_JAEVLS010000002.1"/>
</dbReference>
<keyword evidence="1" id="KW-1133">Transmembrane helix</keyword>
<dbReference type="Proteomes" id="UP000661077">
    <property type="component" value="Unassembled WGS sequence"/>
</dbReference>
<accession>A0ABS1WUE7</accession>
<keyword evidence="1" id="KW-0812">Transmembrane</keyword>
<organism evidence="2 3">
    <name type="scientific">Steroidobacter gossypii</name>
    <dbReference type="NCBI Taxonomy" id="2805490"/>
    <lineage>
        <taxon>Bacteria</taxon>
        <taxon>Pseudomonadati</taxon>
        <taxon>Pseudomonadota</taxon>
        <taxon>Gammaproteobacteria</taxon>
        <taxon>Steroidobacterales</taxon>
        <taxon>Steroidobacteraceae</taxon>
        <taxon>Steroidobacter</taxon>
    </lineage>
</organism>
<gene>
    <name evidence="2" type="ORF">JM946_07560</name>
</gene>
<sequence length="119" mass="13701">MQYLGMILFLITTAAVALLLRRFDIPEPWPYILGALSVLPPALLIAFGMLRTTREQDELYRRVQFEAIAFAAVVAWLFTFSWGALELMELVPELPAYAIATSIVFLYGFGGWLFYRRYR</sequence>
<keyword evidence="3" id="KW-1185">Reference proteome</keyword>
<reference evidence="2 3" key="1">
    <citation type="journal article" date="2021" name="Int. J. Syst. Evol. Microbiol.">
        <title>Steroidobacter gossypii sp. nov., isolated from soil of cotton cropping field.</title>
        <authorList>
            <person name="Huang R."/>
            <person name="Yang S."/>
            <person name="Zhen C."/>
            <person name="Liu W."/>
        </authorList>
    </citation>
    <scope>NUCLEOTIDE SEQUENCE [LARGE SCALE GENOMIC DNA]</scope>
    <source>
        <strain evidence="2 3">S1-65</strain>
    </source>
</reference>
<evidence type="ECO:0000256" key="1">
    <source>
        <dbReference type="SAM" id="Phobius"/>
    </source>
</evidence>
<feature type="transmembrane region" description="Helical" evidence="1">
    <location>
        <begin position="96"/>
        <end position="115"/>
    </location>
</feature>
<dbReference type="EMBL" id="JAEVLS010000002">
    <property type="protein sequence ID" value="MBM0104598.1"/>
    <property type="molecule type" value="Genomic_DNA"/>
</dbReference>
<name>A0ABS1WUE7_9GAMM</name>
<feature type="transmembrane region" description="Helical" evidence="1">
    <location>
        <begin position="63"/>
        <end position="84"/>
    </location>
</feature>
<protein>
    <recommendedName>
        <fullName evidence="4">DUF2178 domain-containing protein</fullName>
    </recommendedName>
</protein>
<comment type="caution">
    <text evidence="2">The sequence shown here is derived from an EMBL/GenBank/DDBJ whole genome shotgun (WGS) entry which is preliminary data.</text>
</comment>
<evidence type="ECO:0000313" key="2">
    <source>
        <dbReference type="EMBL" id="MBM0104598.1"/>
    </source>
</evidence>
<proteinExistence type="predicted"/>
<evidence type="ECO:0008006" key="4">
    <source>
        <dbReference type="Google" id="ProtNLM"/>
    </source>
</evidence>
<evidence type="ECO:0000313" key="3">
    <source>
        <dbReference type="Proteomes" id="UP000661077"/>
    </source>
</evidence>